<reference evidence="2 3" key="1">
    <citation type="journal article" date="2020" name="Genomics">
        <title>Complete, high-quality genomes from long-read metagenomic sequencing of two wolf lichen thalli reveals enigmatic genome architecture.</title>
        <authorList>
            <person name="McKenzie S.K."/>
            <person name="Walston R.F."/>
            <person name="Allen J.L."/>
        </authorList>
    </citation>
    <scope>NUCLEOTIDE SEQUENCE [LARGE SCALE GENOMIC DNA]</scope>
    <source>
        <strain evidence="2">WasteWater1</strain>
    </source>
</reference>
<dbReference type="RefSeq" id="XP_037156439.1">
    <property type="nucleotide sequence ID" value="XM_037299103.1"/>
</dbReference>
<sequence length="235" mass="24846">MEELRKIGTAAEEDGIKYRSGMELALVALAVQLSMVLVALDMSIIAIAIPRFLWPRLGPLVLLSATVFPIGGAVIVTLILLCQTPAHVKSVLATHSEPFSMPDTPGIITIGGAQLCYIPTSLPWSGEPASPSLGDAANVVDALVGSYKASLTVLFVASRGASDHRSETPSTKQRTGAARDASIFFTIARPYKLPSSFQTVNGVSPFESGMRTLGTVPSLSSPSKKWLILESLLLV</sequence>
<evidence type="ECO:0000313" key="2">
    <source>
        <dbReference type="EMBL" id="KAF6228505.1"/>
    </source>
</evidence>
<keyword evidence="1" id="KW-1133">Transmembrane helix</keyword>
<feature type="transmembrane region" description="Helical" evidence="1">
    <location>
        <begin position="61"/>
        <end position="82"/>
    </location>
</feature>
<organism evidence="2 3">
    <name type="scientific">Letharia lupina</name>
    <dbReference type="NCBI Taxonomy" id="560253"/>
    <lineage>
        <taxon>Eukaryota</taxon>
        <taxon>Fungi</taxon>
        <taxon>Dikarya</taxon>
        <taxon>Ascomycota</taxon>
        <taxon>Pezizomycotina</taxon>
        <taxon>Lecanoromycetes</taxon>
        <taxon>OSLEUM clade</taxon>
        <taxon>Lecanoromycetidae</taxon>
        <taxon>Lecanorales</taxon>
        <taxon>Lecanorineae</taxon>
        <taxon>Parmeliaceae</taxon>
        <taxon>Letharia</taxon>
    </lineage>
</organism>
<gene>
    <name evidence="2" type="ORF">HO133_008235</name>
</gene>
<keyword evidence="1" id="KW-0812">Transmembrane</keyword>
<dbReference type="AlphaFoldDB" id="A0A8H6CRU6"/>
<protein>
    <submittedName>
        <fullName evidence="2">Uncharacterized protein</fullName>
    </submittedName>
</protein>
<accession>A0A8H6CRU6</accession>
<evidence type="ECO:0000256" key="1">
    <source>
        <dbReference type="SAM" id="Phobius"/>
    </source>
</evidence>
<feature type="transmembrane region" description="Helical" evidence="1">
    <location>
        <begin position="24"/>
        <end position="49"/>
    </location>
</feature>
<name>A0A8H6CRU6_9LECA</name>
<dbReference type="EMBL" id="JACCJB010000004">
    <property type="protein sequence ID" value="KAF6228505.1"/>
    <property type="molecule type" value="Genomic_DNA"/>
</dbReference>
<dbReference type="GeneID" id="59336632"/>
<dbReference type="Proteomes" id="UP000593566">
    <property type="component" value="Unassembled WGS sequence"/>
</dbReference>
<comment type="caution">
    <text evidence="2">The sequence shown here is derived from an EMBL/GenBank/DDBJ whole genome shotgun (WGS) entry which is preliminary data.</text>
</comment>
<keyword evidence="3" id="KW-1185">Reference proteome</keyword>
<evidence type="ECO:0000313" key="3">
    <source>
        <dbReference type="Proteomes" id="UP000593566"/>
    </source>
</evidence>
<proteinExistence type="predicted"/>
<keyword evidence="1" id="KW-0472">Membrane</keyword>